<proteinExistence type="predicted"/>
<dbReference type="PANTHER" id="PTHR31672:SF13">
    <property type="entry name" value="F-BOX PROTEIN CPR30-LIKE"/>
    <property type="match status" value="1"/>
</dbReference>
<dbReference type="Pfam" id="PF00646">
    <property type="entry name" value="F-box"/>
    <property type="match status" value="1"/>
</dbReference>
<dbReference type="InterPro" id="IPR011043">
    <property type="entry name" value="Gal_Oxase/kelch_b-propeller"/>
</dbReference>
<dbReference type="PANTHER" id="PTHR31672">
    <property type="entry name" value="BNACNNG10540D PROTEIN"/>
    <property type="match status" value="1"/>
</dbReference>
<dbReference type="SMART" id="SM00256">
    <property type="entry name" value="FBOX"/>
    <property type="match status" value="1"/>
</dbReference>
<dbReference type="SUPFAM" id="SSF81383">
    <property type="entry name" value="F-box domain"/>
    <property type="match status" value="1"/>
</dbReference>
<dbReference type="InterPro" id="IPR036047">
    <property type="entry name" value="F-box-like_dom_sf"/>
</dbReference>
<reference evidence="2" key="1">
    <citation type="submission" date="2018-02" db="EMBL/GenBank/DDBJ databases">
        <authorList>
            <person name="Cohen D.B."/>
            <person name="Kent A.D."/>
        </authorList>
    </citation>
    <scope>NUCLEOTIDE SEQUENCE</scope>
</reference>
<evidence type="ECO:0000259" key="1">
    <source>
        <dbReference type="PROSITE" id="PS50181"/>
    </source>
</evidence>
<dbReference type="PROSITE" id="PS50181">
    <property type="entry name" value="FBOX"/>
    <property type="match status" value="1"/>
</dbReference>
<name>A0A2N9I077_FAGSY</name>
<accession>A0A2N9I077</accession>
<gene>
    <name evidence="2" type="ORF">FSB_LOCUS45315</name>
</gene>
<dbReference type="AlphaFoldDB" id="A0A2N9I077"/>
<dbReference type="Pfam" id="PF07734">
    <property type="entry name" value="FBA_1"/>
    <property type="match status" value="1"/>
</dbReference>
<feature type="domain" description="F-box" evidence="1">
    <location>
        <begin position="1"/>
        <end position="58"/>
    </location>
</feature>
<dbReference type="InterPro" id="IPR006527">
    <property type="entry name" value="F-box-assoc_dom_typ1"/>
</dbReference>
<dbReference type="InterPro" id="IPR017451">
    <property type="entry name" value="F-box-assoc_interact_dom"/>
</dbReference>
<dbReference type="InterPro" id="IPR050796">
    <property type="entry name" value="SCF_F-box_component"/>
</dbReference>
<organism evidence="2">
    <name type="scientific">Fagus sylvatica</name>
    <name type="common">Beechnut</name>
    <dbReference type="NCBI Taxonomy" id="28930"/>
    <lineage>
        <taxon>Eukaryota</taxon>
        <taxon>Viridiplantae</taxon>
        <taxon>Streptophyta</taxon>
        <taxon>Embryophyta</taxon>
        <taxon>Tracheophyta</taxon>
        <taxon>Spermatophyta</taxon>
        <taxon>Magnoliopsida</taxon>
        <taxon>eudicotyledons</taxon>
        <taxon>Gunneridae</taxon>
        <taxon>Pentapetalae</taxon>
        <taxon>rosids</taxon>
        <taxon>fabids</taxon>
        <taxon>Fagales</taxon>
        <taxon>Fagaceae</taxon>
        <taxon>Fagus</taxon>
    </lineage>
</organism>
<protein>
    <recommendedName>
        <fullName evidence="1">F-box domain-containing protein</fullName>
    </recommendedName>
</protein>
<dbReference type="NCBIfam" id="TIGR01640">
    <property type="entry name" value="F_box_assoc_1"/>
    <property type="match status" value="1"/>
</dbReference>
<dbReference type="InterPro" id="IPR001810">
    <property type="entry name" value="F-box_dom"/>
</dbReference>
<evidence type="ECO:0000313" key="2">
    <source>
        <dbReference type="EMBL" id="SPD17433.1"/>
    </source>
</evidence>
<dbReference type="EMBL" id="OIVN01004445">
    <property type="protein sequence ID" value="SPD17433.1"/>
    <property type="molecule type" value="Genomic_DNA"/>
</dbReference>
<sequence>MVLFQLLPSEFVMDIISRLPEKSLVRFKSVSKSWRSLASKALHLLLHSSDRDSNYLTIIPKKFSGERTVCKVIHNNVESFETNEIEIPLRRPSERYSVLCSHNGILCMSDGCRFFYLWNPSKSIFRSIPYPPYPLVDRTKMTTTHGIGSDPLDRAFLIIRIIYFSGCSGIDAGTLLTPAKKLPHAEVYSLNTNSWSRIESVVPCLAYDEPTTFFNGAIHWRAFNHVIMYFKTAELVFGEIKLPVKCFDHIFWYLWKPTVLLESLAFIVIGSVHAHPARNKICDIWIMDKYGVVETWTKLFTIPLRDAFVARPLGITENDELLQDLDGELICYDLYSRQNQSLGFQGAFKTFHIDTFMESLSFEAVENP</sequence>
<dbReference type="SUPFAM" id="SSF50965">
    <property type="entry name" value="Galactose oxidase, central domain"/>
    <property type="match status" value="1"/>
</dbReference>
<dbReference type="Gene3D" id="1.20.1280.50">
    <property type="match status" value="1"/>
</dbReference>